<keyword evidence="1" id="KW-0472">Membrane</keyword>
<evidence type="ECO:0000313" key="2">
    <source>
        <dbReference type="EMBL" id="PFG15988.1"/>
    </source>
</evidence>
<dbReference type="RefSeq" id="WP_098459568.1">
    <property type="nucleotide sequence ID" value="NZ_PDJC01000001.1"/>
</dbReference>
<comment type="caution">
    <text evidence="2">The sequence shown here is derived from an EMBL/GenBank/DDBJ whole genome shotgun (WGS) entry which is preliminary data.</text>
</comment>
<organism evidence="2 3">
    <name type="scientific">Propionicimonas paludicola</name>
    <dbReference type="NCBI Taxonomy" id="185243"/>
    <lineage>
        <taxon>Bacteria</taxon>
        <taxon>Bacillati</taxon>
        <taxon>Actinomycetota</taxon>
        <taxon>Actinomycetes</taxon>
        <taxon>Propionibacteriales</taxon>
        <taxon>Nocardioidaceae</taxon>
        <taxon>Propionicimonas</taxon>
    </lineage>
</organism>
<feature type="transmembrane region" description="Helical" evidence="1">
    <location>
        <begin position="144"/>
        <end position="164"/>
    </location>
</feature>
<proteinExistence type="predicted"/>
<keyword evidence="1" id="KW-0812">Transmembrane</keyword>
<evidence type="ECO:0000256" key="1">
    <source>
        <dbReference type="SAM" id="Phobius"/>
    </source>
</evidence>
<dbReference type="Proteomes" id="UP000226079">
    <property type="component" value="Unassembled WGS sequence"/>
</dbReference>
<dbReference type="AlphaFoldDB" id="A0A2A9CNS7"/>
<protein>
    <submittedName>
        <fullName evidence="2">Uncharacterized protein</fullName>
    </submittedName>
</protein>
<feature type="transmembrane region" description="Helical" evidence="1">
    <location>
        <begin position="21"/>
        <end position="42"/>
    </location>
</feature>
<dbReference type="EMBL" id="PDJC01000001">
    <property type="protein sequence ID" value="PFG15988.1"/>
    <property type="molecule type" value="Genomic_DNA"/>
</dbReference>
<gene>
    <name evidence="2" type="ORF">ATK74_0512</name>
</gene>
<accession>A0A2A9CNS7</accession>
<sequence length="174" mass="18267">MSRAASSQRIPARSVAIANSTLRWAAWIVGVVLLLFIVASFVGSPLSALLARDNPQQFAQAWVAILSTLNVILIVASIVVVITVVICWVAGPRELRPALAMIGAGLVLTWVVGTARGPLIGMIVGGYTAAQVATPEFARLATTISVISLVVELAVALLMIFGAVRLGRRTKQLG</sequence>
<feature type="transmembrane region" description="Helical" evidence="1">
    <location>
        <begin position="98"/>
        <end position="124"/>
    </location>
</feature>
<evidence type="ECO:0000313" key="3">
    <source>
        <dbReference type="Proteomes" id="UP000226079"/>
    </source>
</evidence>
<name>A0A2A9CNS7_9ACTN</name>
<keyword evidence="1" id="KW-1133">Transmembrane helix</keyword>
<keyword evidence="3" id="KW-1185">Reference proteome</keyword>
<reference evidence="2 3" key="1">
    <citation type="submission" date="2017-10" db="EMBL/GenBank/DDBJ databases">
        <title>Sequencing the genomes of 1000 actinobacteria strains.</title>
        <authorList>
            <person name="Klenk H.-P."/>
        </authorList>
    </citation>
    <scope>NUCLEOTIDE SEQUENCE [LARGE SCALE GENOMIC DNA]</scope>
    <source>
        <strain evidence="2 3">DSM 15597</strain>
    </source>
</reference>
<feature type="transmembrane region" description="Helical" evidence="1">
    <location>
        <begin position="62"/>
        <end position="91"/>
    </location>
</feature>